<dbReference type="GO" id="GO:0003700">
    <property type="term" value="F:DNA-binding transcription factor activity"/>
    <property type="evidence" value="ECO:0007669"/>
    <property type="project" value="InterPro"/>
</dbReference>
<name>A0A5D0D024_9BACL</name>
<evidence type="ECO:0000313" key="2">
    <source>
        <dbReference type="EMBL" id="TYA15370.1"/>
    </source>
</evidence>
<dbReference type="Proteomes" id="UP000325218">
    <property type="component" value="Unassembled WGS sequence"/>
</dbReference>
<dbReference type="Gene3D" id="1.10.1740.10">
    <property type="match status" value="1"/>
</dbReference>
<organism evidence="2 3">
    <name type="scientific">Paenibacillus faecis</name>
    <dbReference type="NCBI Taxonomy" id="862114"/>
    <lineage>
        <taxon>Bacteria</taxon>
        <taxon>Bacillati</taxon>
        <taxon>Bacillota</taxon>
        <taxon>Bacilli</taxon>
        <taxon>Bacillales</taxon>
        <taxon>Paenibacillaceae</taxon>
        <taxon>Paenibacillus</taxon>
    </lineage>
</organism>
<keyword evidence="3" id="KW-1185">Reference proteome</keyword>
<dbReference type="InterPro" id="IPR013325">
    <property type="entry name" value="RNA_pol_sigma_r2"/>
</dbReference>
<reference evidence="2 3" key="1">
    <citation type="submission" date="2019-08" db="EMBL/GenBank/DDBJ databases">
        <title>Genome sequencing of Paenibacillus faecis DSM 23593(T).</title>
        <authorList>
            <person name="Kook J.-K."/>
            <person name="Park S.-N."/>
            <person name="Lim Y.K."/>
        </authorList>
    </citation>
    <scope>NUCLEOTIDE SEQUENCE [LARGE SCALE GENOMIC DNA]</scope>
    <source>
        <strain evidence="2 3">DSM 23593</strain>
    </source>
</reference>
<comment type="caution">
    <text evidence="2">The sequence shown here is derived from an EMBL/GenBank/DDBJ whole genome shotgun (WGS) entry which is preliminary data.</text>
</comment>
<evidence type="ECO:0000313" key="3">
    <source>
        <dbReference type="Proteomes" id="UP000325218"/>
    </source>
</evidence>
<dbReference type="SUPFAM" id="SSF88946">
    <property type="entry name" value="Sigma2 domain of RNA polymerase sigma factors"/>
    <property type="match status" value="1"/>
</dbReference>
<accession>A0A5D0D024</accession>
<dbReference type="EMBL" id="VSDO01000001">
    <property type="protein sequence ID" value="TYA15370.1"/>
    <property type="molecule type" value="Genomic_DNA"/>
</dbReference>
<protein>
    <recommendedName>
        <fullName evidence="1">Helix-turn-helix conjugative transposon-like domain-containing protein</fullName>
    </recommendedName>
</protein>
<dbReference type="OrthoDB" id="2471504at2"/>
<dbReference type="AlphaFoldDB" id="A0A5D0D024"/>
<proteinExistence type="predicted"/>
<sequence length="75" mass="8690">MEAQNDPRVVPDDEFLTLLHRAKQNDPEAVLQLIELYKGDILRVSKYIHSPAEDAVSDIILEFLELIKEQEDQDK</sequence>
<gene>
    <name evidence="2" type="ORF">FRY98_07015</name>
</gene>
<dbReference type="Pfam" id="PF12645">
    <property type="entry name" value="HTH_16"/>
    <property type="match status" value="1"/>
</dbReference>
<dbReference type="InterPro" id="IPR024760">
    <property type="entry name" value="HTH_dom_conjug_TS-like"/>
</dbReference>
<dbReference type="GO" id="GO:0006352">
    <property type="term" value="P:DNA-templated transcription initiation"/>
    <property type="evidence" value="ECO:0007669"/>
    <property type="project" value="InterPro"/>
</dbReference>
<evidence type="ECO:0000259" key="1">
    <source>
        <dbReference type="Pfam" id="PF12645"/>
    </source>
</evidence>
<feature type="domain" description="Helix-turn-helix conjugative transposon-like" evidence="1">
    <location>
        <begin position="17"/>
        <end position="67"/>
    </location>
</feature>